<evidence type="ECO:0000313" key="13">
    <source>
        <dbReference type="EMBL" id="GGY10940.1"/>
    </source>
</evidence>
<feature type="transmembrane region" description="Helical" evidence="9">
    <location>
        <begin position="192"/>
        <end position="209"/>
    </location>
</feature>
<feature type="domain" description="Histidine kinase/HSP90-like ATPase" evidence="10">
    <location>
        <begin position="337"/>
        <end position="435"/>
    </location>
</feature>
<evidence type="ECO:0000259" key="10">
    <source>
        <dbReference type="Pfam" id="PF02518"/>
    </source>
</evidence>
<feature type="transmembrane region" description="Helical" evidence="9">
    <location>
        <begin position="162"/>
        <end position="180"/>
    </location>
</feature>
<evidence type="ECO:0000256" key="4">
    <source>
        <dbReference type="ARBA" id="ARBA00022679"/>
    </source>
</evidence>
<evidence type="ECO:0000256" key="3">
    <source>
        <dbReference type="ARBA" id="ARBA00022553"/>
    </source>
</evidence>
<gene>
    <name evidence="13" type="ORF">GCM10010358_74320</name>
</gene>
<keyword evidence="3" id="KW-0597">Phosphoprotein</keyword>
<evidence type="ECO:0000259" key="12">
    <source>
        <dbReference type="Pfam" id="PF23539"/>
    </source>
</evidence>
<organism evidence="13 14">
    <name type="scientific">Streptomyces minutiscleroticus</name>
    <dbReference type="NCBI Taxonomy" id="68238"/>
    <lineage>
        <taxon>Bacteria</taxon>
        <taxon>Bacillati</taxon>
        <taxon>Actinomycetota</taxon>
        <taxon>Actinomycetes</taxon>
        <taxon>Kitasatosporales</taxon>
        <taxon>Streptomycetaceae</taxon>
        <taxon>Streptomyces</taxon>
    </lineage>
</organism>
<accession>A0A918P0Y1</accession>
<dbReference type="EMBL" id="BMVU01000075">
    <property type="protein sequence ID" value="GGY10940.1"/>
    <property type="molecule type" value="Genomic_DNA"/>
</dbReference>
<dbReference type="Proteomes" id="UP000619244">
    <property type="component" value="Unassembled WGS sequence"/>
</dbReference>
<evidence type="ECO:0000256" key="5">
    <source>
        <dbReference type="ARBA" id="ARBA00022741"/>
    </source>
</evidence>
<dbReference type="GO" id="GO:0005524">
    <property type="term" value="F:ATP binding"/>
    <property type="evidence" value="ECO:0007669"/>
    <property type="project" value="UniProtKB-KW"/>
</dbReference>
<keyword evidence="8" id="KW-0902">Two-component regulatory system</keyword>
<keyword evidence="9" id="KW-1133">Transmembrane helix</keyword>
<dbReference type="InterPro" id="IPR055558">
    <property type="entry name" value="DUF7134"/>
</dbReference>
<keyword evidence="14" id="KW-1185">Reference proteome</keyword>
<dbReference type="PANTHER" id="PTHR24421:SF10">
    <property type="entry name" value="NITRATE_NITRITE SENSOR PROTEIN NARQ"/>
    <property type="match status" value="1"/>
</dbReference>
<evidence type="ECO:0000313" key="14">
    <source>
        <dbReference type="Proteomes" id="UP000619244"/>
    </source>
</evidence>
<feature type="transmembrane region" description="Helical" evidence="9">
    <location>
        <begin position="132"/>
        <end position="150"/>
    </location>
</feature>
<dbReference type="CDD" id="cd16917">
    <property type="entry name" value="HATPase_UhpB-NarQ-NarX-like"/>
    <property type="match status" value="1"/>
</dbReference>
<dbReference type="AlphaFoldDB" id="A0A918P0Y1"/>
<keyword evidence="5" id="KW-0547">Nucleotide-binding</keyword>
<sequence length="440" mass="45639">MVWPTVAGSGADAAPRTRARAVGRTLVGPLSSVAVWSATAAAVRGNGRTVAARWGRLKATTRDAVVTVALAPVVFAPLTSEIGAQFGDLPQRPYDPAGALLTAALWLPLAARRRWPAGCLTVVALAFAVREAAAYPTVFASVGLYAALYGAGAHGGRRADRAVPLAGTALYVAFALALHLRGAPHGVPDYTLMYLVLAACYGAGRTVRARRAAEEERRRLAAEAAVARERADIARELHDVVTHHVTAMVVQADAAQYLLADAPDRVATGLGAISDSGRHALTDLQYLLGVLKAPDGGTERGPGPEGFAGLVEQTRAAGQPVELTECGERAPMASAVELAAYRVVQEALTNALKHAPGHPTHVRVRYGTDEMEVEVTTDGTPRTALAATVPAPRPLGRGGGHGLLGLRERVGVCGGELRTGARPDGGFGVHARIPARGGVT</sequence>
<keyword evidence="4" id="KW-0808">Transferase</keyword>
<dbReference type="SUPFAM" id="SSF55874">
    <property type="entry name" value="ATPase domain of HSP90 chaperone/DNA topoisomerase II/histidine kinase"/>
    <property type="match status" value="1"/>
</dbReference>
<protein>
    <recommendedName>
        <fullName evidence="2">histidine kinase</fullName>
        <ecNumber evidence="2">2.7.13.3</ecNumber>
    </recommendedName>
</protein>
<reference evidence="13" key="1">
    <citation type="journal article" date="2014" name="Int. J. Syst. Evol. Microbiol.">
        <title>Complete genome sequence of Corynebacterium casei LMG S-19264T (=DSM 44701T), isolated from a smear-ripened cheese.</title>
        <authorList>
            <consortium name="US DOE Joint Genome Institute (JGI-PGF)"/>
            <person name="Walter F."/>
            <person name="Albersmeier A."/>
            <person name="Kalinowski J."/>
            <person name="Ruckert C."/>
        </authorList>
    </citation>
    <scope>NUCLEOTIDE SEQUENCE</scope>
    <source>
        <strain evidence="13">JCM 4790</strain>
    </source>
</reference>
<evidence type="ECO:0000256" key="6">
    <source>
        <dbReference type="ARBA" id="ARBA00022777"/>
    </source>
</evidence>
<dbReference type="InterPro" id="IPR050482">
    <property type="entry name" value="Sensor_HK_TwoCompSys"/>
</dbReference>
<keyword evidence="9" id="KW-0812">Transmembrane</keyword>
<dbReference type="InterPro" id="IPR003594">
    <property type="entry name" value="HATPase_dom"/>
</dbReference>
<dbReference type="EC" id="2.7.13.3" evidence="2"/>
<comment type="catalytic activity">
    <reaction evidence="1">
        <text>ATP + protein L-histidine = ADP + protein N-phospho-L-histidine.</text>
        <dbReference type="EC" id="2.7.13.3"/>
    </reaction>
</comment>
<dbReference type="InterPro" id="IPR036890">
    <property type="entry name" value="HATPase_C_sf"/>
</dbReference>
<keyword evidence="9" id="KW-0472">Membrane</keyword>
<feature type="domain" description="Signal transduction histidine kinase subgroup 3 dimerisation and phosphoacceptor" evidence="11">
    <location>
        <begin position="229"/>
        <end position="294"/>
    </location>
</feature>
<dbReference type="GO" id="GO:0000155">
    <property type="term" value="F:phosphorelay sensor kinase activity"/>
    <property type="evidence" value="ECO:0007669"/>
    <property type="project" value="InterPro"/>
</dbReference>
<dbReference type="Gene3D" id="3.30.565.10">
    <property type="entry name" value="Histidine kinase-like ATPase, C-terminal domain"/>
    <property type="match status" value="1"/>
</dbReference>
<evidence type="ECO:0000256" key="8">
    <source>
        <dbReference type="ARBA" id="ARBA00023012"/>
    </source>
</evidence>
<dbReference type="Gene3D" id="1.20.5.1930">
    <property type="match status" value="1"/>
</dbReference>
<dbReference type="Pfam" id="PF23539">
    <property type="entry name" value="DUF7134"/>
    <property type="match status" value="1"/>
</dbReference>
<evidence type="ECO:0000256" key="1">
    <source>
        <dbReference type="ARBA" id="ARBA00000085"/>
    </source>
</evidence>
<comment type="caution">
    <text evidence="13">The sequence shown here is derived from an EMBL/GenBank/DDBJ whole genome shotgun (WGS) entry which is preliminary data.</text>
</comment>
<feature type="domain" description="DUF7134" evidence="12">
    <location>
        <begin position="53"/>
        <end position="211"/>
    </location>
</feature>
<proteinExistence type="predicted"/>
<reference evidence="13" key="2">
    <citation type="submission" date="2020-09" db="EMBL/GenBank/DDBJ databases">
        <authorList>
            <person name="Sun Q."/>
            <person name="Ohkuma M."/>
        </authorList>
    </citation>
    <scope>NUCLEOTIDE SEQUENCE</scope>
    <source>
        <strain evidence="13">JCM 4790</strain>
    </source>
</reference>
<dbReference type="PANTHER" id="PTHR24421">
    <property type="entry name" value="NITRATE/NITRITE SENSOR PROTEIN NARX-RELATED"/>
    <property type="match status" value="1"/>
</dbReference>
<name>A0A918P0Y1_9ACTN</name>
<evidence type="ECO:0000256" key="9">
    <source>
        <dbReference type="SAM" id="Phobius"/>
    </source>
</evidence>
<evidence type="ECO:0000256" key="7">
    <source>
        <dbReference type="ARBA" id="ARBA00022840"/>
    </source>
</evidence>
<evidence type="ECO:0000259" key="11">
    <source>
        <dbReference type="Pfam" id="PF07730"/>
    </source>
</evidence>
<dbReference type="GO" id="GO:0046983">
    <property type="term" value="F:protein dimerization activity"/>
    <property type="evidence" value="ECO:0007669"/>
    <property type="project" value="InterPro"/>
</dbReference>
<dbReference type="GO" id="GO:0016020">
    <property type="term" value="C:membrane"/>
    <property type="evidence" value="ECO:0007669"/>
    <property type="project" value="InterPro"/>
</dbReference>
<dbReference type="Pfam" id="PF07730">
    <property type="entry name" value="HisKA_3"/>
    <property type="match status" value="1"/>
</dbReference>
<dbReference type="Pfam" id="PF02518">
    <property type="entry name" value="HATPase_c"/>
    <property type="match status" value="1"/>
</dbReference>
<keyword evidence="7" id="KW-0067">ATP-binding</keyword>
<dbReference type="InterPro" id="IPR011712">
    <property type="entry name" value="Sig_transdc_His_kin_sub3_dim/P"/>
</dbReference>
<keyword evidence="6 13" id="KW-0418">Kinase</keyword>
<evidence type="ECO:0000256" key="2">
    <source>
        <dbReference type="ARBA" id="ARBA00012438"/>
    </source>
</evidence>